<feature type="region of interest" description="Disordered" evidence="1">
    <location>
        <begin position="498"/>
        <end position="520"/>
    </location>
</feature>
<feature type="region of interest" description="Disordered" evidence="1">
    <location>
        <begin position="139"/>
        <end position="171"/>
    </location>
</feature>
<dbReference type="Proteomes" id="UP000033187">
    <property type="component" value="Chromosome 1"/>
</dbReference>
<dbReference type="KEGG" id="fiy:BN1229_v1_0712"/>
<protein>
    <recommendedName>
        <fullName evidence="2">Autotransporter domain-containing protein</fullName>
    </recommendedName>
</protein>
<dbReference type="SUPFAM" id="SSF103515">
    <property type="entry name" value="Autotransporter"/>
    <property type="match status" value="1"/>
</dbReference>
<dbReference type="InterPro" id="IPR036709">
    <property type="entry name" value="Autotransporte_beta_dom_sf"/>
</dbReference>
<keyword evidence="4" id="KW-1185">Reference proteome</keyword>
<dbReference type="KEGG" id="fil:BN1229_v1_0709"/>
<organism evidence="3 4">
    <name type="scientific">Candidatus Filomicrobium marinum</name>
    <dbReference type="NCBI Taxonomy" id="1608628"/>
    <lineage>
        <taxon>Bacteria</taxon>
        <taxon>Pseudomonadati</taxon>
        <taxon>Pseudomonadota</taxon>
        <taxon>Alphaproteobacteria</taxon>
        <taxon>Hyphomicrobiales</taxon>
        <taxon>Hyphomicrobiaceae</taxon>
        <taxon>Filomicrobium</taxon>
    </lineage>
</organism>
<gene>
    <name evidence="3" type="ORF">YBN1229_v1_0712</name>
</gene>
<accession>A0A0D6JBA9</accession>
<evidence type="ECO:0000313" key="3">
    <source>
        <dbReference type="EMBL" id="CPR16228.1"/>
    </source>
</evidence>
<evidence type="ECO:0000259" key="2">
    <source>
        <dbReference type="PROSITE" id="PS51208"/>
    </source>
</evidence>
<dbReference type="SMART" id="SM00869">
    <property type="entry name" value="Autotransporter"/>
    <property type="match status" value="1"/>
</dbReference>
<sequence>MLPEQHSRCQRTVAYIMSRRVLGIAPKLLSFVSTRRLERVKAIAASAVIALLAFAAPTSQALAQGANSTCSTSGSAATCSGVPTGGISYNDAGFSYVTVNAPAGPPVNVSTTGVLVRERGNFGGDGTDIEFTVEYIDNVNNEDGSEGPDGIPDDANNDGLPDVDINGDGIVDVDLDGDGLPDVDLDGDGIPDEDATDGSNASAAGAVNLINNASFTANGHGLHAEAEGGKGGKGGTKTVLGLYTKGKKGGNGNDGGSVVVTHSGEIVIVGASRYGVFATSEGGKGGNGGGAGGLVAEPGAGGRGGDGGEVFVDLKASSSIITTGNDSHGVLAQSRGGDGGEGGDSDGAVALGSKGGNGGKGGKVTVNNAGDITTSGDAAYGIFARSYGAGAGSGSDSGGIYAIGGNGGSYADGSAVTVTNTGTITTSGAGSFGVIAQSVGGGGGDGGSSGGVFATGGRAGSGGQGAAVTVTQGNNGVIATTGDRAASLVAQSIGGGGGNGGNATSVSPSSAVSVGGSGGPGGDGGTVTVTAGGVLTTAGNQASAILAQSVGGGGGNGGRSISAGASIGPGVNSSMAVGGSGGDGGDGGVVDLTSNAYIATTGDRSSGIVAQSIGGGGGNGGMGIAGSISAGASASVGVGGAGGKGGSASNVTVDVESGVILTEGVGSYGIFAQSVGGGGGSGGLSVAASASIGGNLNVALGGAGGDGGTGAAVDVSNAASIETLGDGAYGILAQSIGGGGGEGGMSVAAGLSNTAAVGISVGGSGGSGNNGGTVNVDNTGRIITRGAQAYGILAQSVGGGGGAGGSSIAASGAGGVAAGSVALGFGGSGGGGGAGGTVTLGNTGDVTTGGAGSSALVAQSVGGSGGTGGLAVAGALTASTSAGGAVSVGLGGNGGDGGTAGTVTLINSGALSASGDGASGIVAQSLGGAGGIAGISVAGALNISGGSGASAGVSLGGSGGTGGTAGTVSVSNDGAIYTSGADAYGVLAQSIGGSGGVGGLSVAGALNGTSGSGGSAAVSLGGPGGEGGRGGSVNITNNAIIVTNGARAIGVAAQSIGGDGGAGGLSVGLASSGSASARTGSASVSLGGSGGDGGRGGAVNLTNNADIFSVGLAEDPESGERINTDAYGLLAQSIGGSGGIGGLGGSAAIALGSSGAAAASVAIGGAGGDGGRGGTVDLANLGNIFTTSDRSHGIVAQSIGGNGGAGGASVNLSFAFTTSGTGGAAGASVGGSGGNGGVSDRVAVDSTGNVLTTGDMAYGILAQSVGGNGGAGGFSINASGSVTRATSGSIGISLGGEGGNGGTAGDVIVGSAQGIDGIIATTGGHSAAIVAQSIGGSGGAGGFSGNLNGSVNTSTGSRSLAPSVTIGGFGGDGGRAGTVNVTTASTAIISTTGDFAYGILAQSVGGNGGNGGGALGLALGGGDSANVSLALGGAGGSGAIGNAVSVGNDGLIITGDPEHADAGQNAHGILAQSIGGSGGAGGFSGSFTFGVTNSNMLSVSVGGFGGTGNDAGLVDVTNNGDIIVSGEHAVGILAQSIGGGGGAGGDSGSFSGGVGPKTQSLALSVGGFGGAGGDGDKVDVTNVGSITTLGTHGHAILAQSIGGGGGKGGISTAATAALNAAISGTYSLTLGGFGGAGGDADTVTVTNSGEIITAYHGAYGVYAQSVGGGGGDGGGSRGFSVLHHDLSSQVKPGKQLAIAVGGFAGAGGDGGDVDVENSALILTQGNGSVGIFGQSIGGGGGAGGSSSVGAKELKTKFEAQGTVKKNFRSQKYKLSVGGFGARGGAAGTVEISNSGNIGTMGDGATGIYAQSVGGGGGAGGLSGSALSGDISIGGYGGAASDGRKVVVSNTGQIVTEGHLANGIFAQSVGGGGGDGGSADLGSASSEFRNEFIKAIRKVGFNAAVQETQESSIKPHYGISVGGVGGAAGDGDTVTVCNGAAYDATAGTCSGAVTEVAIVTSGTASHGIFAQSVGGGGGVGGNAHLANGGKTAIGGLGGAAGDGGDVTVVQRGDIVTLGQGSYGIFAQSVGGGGGVAGDITYGVEKTGVDETRAVRDTSANKFDGEGIDLDGDGTLTDEEKAETESLFADVLDDNGLPISEEAVANFTSAFENLPEAIKNEILSGLPAEIRPLITNGDDYLEYVKAYLQASSTDSVVFKGGEYGFRDGISGDGGNVTVSSEGTIIAMGGMSDDPEQRAGSIGIFAQSVGGGGGIVSNTQAINEAEFDNNGDGDFDDVEDGLDLNGDGDKTDIVEVADGTAFAGSTGGEGKGGEVSVSHMGSIYAPSWNGYGIFAQSVGGDGGSNIIVNVYEGTIQGGENMGAAIRLDGGADNIITIGADSTIHAVSDRAIMATDGNDAVESAGYVIGNIDLGLGANRYWNKTGGVLETRDTVNLNGGTLTNDGDLVIAGSDNVGSTEFTGDFVQSAGASFHVDLGFGVGPGASDILLAAGAADVSGVIVPTLKSFAAVRPAETVISAANGLTANGVTVVDSAAVDYEVFADGNDLKVGIRNVDFTSFDGLTASQASAGAYIERILNGDGSPALASLFAFLANQQDPAVIASVMERMSHEPYTAKETSTVNAALNFTNQLMSCPVNAPGAQGTIKEGQCYWAKASAGYTSIDGSNGSSGVNETTYTFTSGMQVALDANWRAGLAIGYEKSQINVGNLSRSEGDSGSIGGVLKFQTGSWILAGGITAGHGWYDTDRYLNLGGILPGADQANANHELSHANLRLRAANVVDLGARLYLKPMVDLNATYLYQHGFRETGAGALNLSVEGDGRWLFSATPAIELGAQLDGYDGYQIRPFLRAGVTLFGDDLFASNASLEGAPASAGQFSAESETDQIVGEFSAGIDILSKDDTFDLKLGYDGRFGDTLETHIGRVNFSTRF</sequence>
<evidence type="ECO:0000256" key="1">
    <source>
        <dbReference type="SAM" id="MobiDB-lite"/>
    </source>
</evidence>
<name>A0A0D6JBA9_9HYPH</name>
<reference evidence="4" key="1">
    <citation type="submission" date="2015-02" db="EMBL/GenBank/DDBJ databases">
        <authorList>
            <person name="Chooi Y.-H."/>
        </authorList>
    </citation>
    <scope>NUCLEOTIDE SEQUENCE [LARGE SCALE GENOMIC DNA]</scope>
    <source>
        <strain evidence="4">strain Y</strain>
    </source>
</reference>
<feature type="domain" description="Autotransporter" evidence="2">
    <location>
        <begin position="2600"/>
        <end position="2884"/>
    </location>
</feature>
<feature type="compositionally biased region" description="Acidic residues" evidence="1">
    <location>
        <begin position="143"/>
        <end position="156"/>
    </location>
</feature>
<dbReference type="InterPro" id="IPR005546">
    <property type="entry name" value="Autotransporte_beta"/>
</dbReference>
<feature type="compositionally biased region" description="Low complexity" evidence="1">
    <location>
        <begin position="502"/>
        <end position="514"/>
    </location>
</feature>
<dbReference type="EMBL" id="LN829119">
    <property type="protein sequence ID" value="CPR16228.1"/>
    <property type="molecule type" value="Genomic_DNA"/>
</dbReference>
<evidence type="ECO:0000313" key="4">
    <source>
        <dbReference type="Proteomes" id="UP000033187"/>
    </source>
</evidence>
<dbReference type="PROSITE" id="PS51208">
    <property type="entry name" value="AUTOTRANSPORTER"/>
    <property type="match status" value="1"/>
</dbReference>
<proteinExistence type="predicted"/>